<dbReference type="GO" id="GO:0016829">
    <property type="term" value="F:lyase activity"/>
    <property type="evidence" value="ECO:0007669"/>
    <property type="project" value="UniProtKB-KW"/>
</dbReference>
<gene>
    <name evidence="1" type="ORF">H0A72_04560</name>
</gene>
<organism evidence="1 2">
    <name type="scientific">Parapusillimonas granuli</name>
    <dbReference type="NCBI Taxonomy" id="380911"/>
    <lineage>
        <taxon>Bacteria</taxon>
        <taxon>Pseudomonadati</taxon>
        <taxon>Pseudomonadota</taxon>
        <taxon>Betaproteobacteria</taxon>
        <taxon>Burkholderiales</taxon>
        <taxon>Alcaligenaceae</taxon>
        <taxon>Parapusillimonas</taxon>
    </lineage>
</organism>
<keyword evidence="1" id="KW-0456">Lyase</keyword>
<dbReference type="RefSeq" id="WP_180153865.1">
    <property type="nucleotide sequence ID" value="NZ_JACCEM010000002.1"/>
</dbReference>
<proteinExistence type="predicted"/>
<dbReference type="Proteomes" id="UP000559809">
    <property type="component" value="Unassembled WGS sequence"/>
</dbReference>
<dbReference type="InterPro" id="IPR040442">
    <property type="entry name" value="Pyrv_kinase-like_dom_sf"/>
</dbReference>
<dbReference type="PANTHER" id="PTHR42905">
    <property type="entry name" value="PHOSPHOENOLPYRUVATE CARBOXYLASE"/>
    <property type="match status" value="1"/>
</dbReference>
<reference evidence="1 2" key="1">
    <citation type="submission" date="2020-07" db="EMBL/GenBank/DDBJ databases">
        <title>Taxonomic revisions and descriptions of new bacterial species based on genomic comparisons in the high-G+C-content subgroup of the family Alcaligenaceae.</title>
        <authorList>
            <person name="Szabo A."/>
            <person name="Felfoldi T."/>
        </authorList>
    </citation>
    <scope>NUCLEOTIDE SEQUENCE [LARGE SCALE GENOMIC DNA]</scope>
    <source>
        <strain evidence="1 2">LMG 24012</strain>
    </source>
</reference>
<dbReference type="CDD" id="cd00377">
    <property type="entry name" value="ICL_PEPM"/>
    <property type="match status" value="1"/>
</dbReference>
<dbReference type="Gene3D" id="6.10.250.2750">
    <property type="match status" value="1"/>
</dbReference>
<dbReference type="Gene3D" id="3.20.20.60">
    <property type="entry name" value="Phosphoenolpyruvate-binding domains"/>
    <property type="match status" value="1"/>
</dbReference>
<dbReference type="AlphaFoldDB" id="A0A853FWQ1"/>
<evidence type="ECO:0000313" key="2">
    <source>
        <dbReference type="Proteomes" id="UP000559809"/>
    </source>
</evidence>
<dbReference type="SUPFAM" id="SSF51621">
    <property type="entry name" value="Phosphoenolpyruvate/pyruvate domain"/>
    <property type="match status" value="1"/>
</dbReference>
<evidence type="ECO:0000313" key="1">
    <source>
        <dbReference type="EMBL" id="NYT48577.1"/>
    </source>
</evidence>
<dbReference type="Pfam" id="PF13714">
    <property type="entry name" value="PEP_mutase"/>
    <property type="match status" value="1"/>
</dbReference>
<keyword evidence="1" id="KW-0670">Pyruvate</keyword>
<dbReference type="InterPro" id="IPR039556">
    <property type="entry name" value="ICL/PEPM"/>
</dbReference>
<dbReference type="EMBL" id="JACCEM010000002">
    <property type="protein sequence ID" value="NYT48577.1"/>
    <property type="molecule type" value="Genomic_DNA"/>
</dbReference>
<name>A0A853FWQ1_9BURK</name>
<dbReference type="PANTHER" id="PTHR42905:SF16">
    <property type="entry name" value="CARBOXYPHOSPHONOENOLPYRUVATE PHOSPHONOMUTASE-LIKE PROTEIN (AFU_ORTHOLOGUE AFUA_5G07230)"/>
    <property type="match status" value="1"/>
</dbReference>
<accession>A0A853FWQ1</accession>
<comment type="caution">
    <text evidence="1">The sequence shown here is derived from an EMBL/GenBank/DDBJ whole genome shotgun (WGS) entry which is preliminary data.</text>
</comment>
<sequence>MTDTDGTARKRDLFFQLHEAGCFVIPNPWNVGTARCLQDLGFKAIASTSAGHAHANGLPDGAQGLDEVLAHYQALAAAVDIPLNADFENGFAEDPQGLHDNVVRCVATGVAGLSIEDAPQGQGTGLYDFPTALARIKAARAAIDQTGRRVLLTARSEGFIRGAPDLAETVRRLRAYAQAGADCLYAPGIKTKEEIAAVVQAADGLPVNFLNSAAFGYTVDDLARMGVRRISVGGTLARLAMDGFLQAAQRIARQGSFDDFAGVVSNAELNQRFEKYAK</sequence>
<dbReference type="InterPro" id="IPR015813">
    <property type="entry name" value="Pyrv/PenolPyrv_kinase-like_dom"/>
</dbReference>
<protein>
    <submittedName>
        <fullName evidence="1">Isocitrate lyase/phosphoenolpyruvate mutase family protein</fullName>
    </submittedName>
</protein>
<keyword evidence="2" id="KW-1185">Reference proteome</keyword>